<feature type="compositionally biased region" description="Low complexity" evidence="2">
    <location>
        <begin position="199"/>
        <end position="214"/>
    </location>
</feature>
<organism evidence="6 7">
    <name type="scientific">Hydrogeniiclostridium mannosilyticum</name>
    <dbReference type="NCBI Taxonomy" id="2764322"/>
    <lineage>
        <taxon>Bacteria</taxon>
        <taxon>Bacillati</taxon>
        <taxon>Bacillota</taxon>
        <taxon>Clostridia</taxon>
        <taxon>Eubacteriales</taxon>
        <taxon>Acutalibacteraceae</taxon>
        <taxon>Hydrogeniiclostridium</taxon>
    </lineage>
</organism>
<dbReference type="InterPro" id="IPR022385">
    <property type="entry name" value="Rhs_assc_core"/>
</dbReference>
<dbReference type="Pfam" id="PF25023">
    <property type="entry name" value="TEN_YD-shell"/>
    <property type="match status" value="1"/>
</dbReference>
<dbReference type="Gene3D" id="2.180.10.10">
    <property type="entry name" value="RHS repeat-associated core"/>
    <property type="match status" value="2"/>
</dbReference>
<dbReference type="PANTHER" id="PTHR32305">
    <property type="match status" value="1"/>
</dbReference>
<keyword evidence="3" id="KW-0732">Signal</keyword>
<evidence type="ECO:0000259" key="5">
    <source>
        <dbReference type="Pfam" id="PF25023"/>
    </source>
</evidence>
<proteinExistence type="predicted"/>
<reference evidence="6 7" key="1">
    <citation type="submission" date="2018-06" db="EMBL/GenBank/DDBJ databases">
        <title>Noncontiguous genome sequence of Ruminococcaceae bacterium ASD2818.</title>
        <authorList>
            <person name="Chaplin A.V."/>
            <person name="Sokolova S.R."/>
            <person name="Kochetkova T.O."/>
            <person name="Goltsov A.Y."/>
            <person name="Trofimov D.Y."/>
            <person name="Efimov B.A."/>
        </authorList>
    </citation>
    <scope>NUCLEOTIDE SEQUENCE [LARGE SCALE GENOMIC DNA]</scope>
    <source>
        <strain evidence="6 7">ASD2818</strain>
    </source>
</reference>
<keyword evidence="1" id="KW-0677">Repeat</keyword>
<name>A0A328U8B1_9FIRM</name>
<feature type="compositionally biased region" description="Polar residues" evidence="2">
    <location>
        <begin position="928"/>
        <end position="944"/>
    </location>
</feature>
<dbReference type="InterPro" id="IPR031325">
    <property type="entry name" value="RHS_repeat"/>
</dbReference>
<feature type="domain" description="Teneurin-like YD-shell" evidence="5">
    <location>
        <begin position="1679"/>
        <end position="1970"/>
    </location>
</feature>
<protein>
    <submittedName>
        <fullName evidence="6">Uncharacterized protein</fullName>
    </submittedName>
</protein>
<dbReference type="Pfam" id="PF20148">
    <property type="entry name" value="DUF6531"/>
    <property type="match status" value="1"/>
</dbReference>
<evidence type="ECO:0000256" key="1">
    <source>
        <dbReference type="ARBA" id="ARBA00022737"/>
    </source>
</evidence>
<feature type="domain" description="DUF6531" evidence="4">
    <location>
        <begin position="617"/>
        <end position="698"/>
    </location>
</feature>
<feature type="signal peptide" evidence="3">
    <location>
        <begin position="1"/>
        <end position="26"/>
    </location>
</feature>
<dbReference type="NCBIfam" id="NF033679">
    <property type="entry name" value="DNRLRE_dom"/>
    <property type="match status" value="1"/>
</dbReference>
<keyword evidence="7" id="KW-1185">Reference proteome</keyword>
<evidence type="ECO:0000313" key="7">
    <source>
        <dbReference type="Proteomes" id="UP000249377"/>
    </source>
</evidence>
<dbReference type="RefSeq" id="WP_112333567.1">
    <property type="nucleotide sequence ID" value="NZ_QLYR01000012.1"/>
</dbReference>
<dbReference type="EMBL" id="QLYR01000012">
    <property type="protein sequence ID" value="RAQ22506.1"/>
    <property type="molecule type" value="Genomic_DNA"/>
</dbReference>
<feature type="compositionally biased region" description="Polar residues" evidence="2">
    <location>
        <begin position="134"/>
        <end position="144"/>
    </location>
</feature>
<dbReference type="InterPro" id="IPR050708">
    <property type="entry name" value="T6SS_VgrG/RHS"/>
</dbReference>
<dbReference type="InterPro" id="IPR045351">
    <property type="entry name" value="DUF6531"/>
</dbReference>
<dbReference type="Proteomes" id="UP000249377">
    <property type="component" value="Unassembled WGS sequence"/>
</dbReference>
<feature type="region of interest" description="Disordered" evidence="2">
    <location>
        <begin position="115"/>
        <end position="225"/>
    </location>
</feature>
<evidence type="ECO:0000256" key="3">
    <source>
        <dbReference type="SAM" id="SignalP"/>
    </source>
</evidence>
<dbReference type="NCBIfam" id="TIGR03696">
    <property type="entry name" value="Rhs_assc_core"/>
    <property type="match status" value="1"/>
</dbReference>
<evidence type="ECO:0000256" key="2">
    <source>
        <dbReference type="SAM" id="MobiDB-lite"/>
    </source>
</evidence>
<dbReference type="PANTHER" id="PTHR32305:SF15">
    <property type="entry name" value="PROTEIN RHSA-RELATED"/>
    <property type="match status" value="1"/>
</dbReference>
<sequence>MKKGIIKTLAMTCASALLLQMAPVRALETQARETEPNLPFSIIDLENGAAGSKDPFAEADILTEDPDKRSADSKYFLMSDGSFLAVQYPIPVHYQDEDGAWQEYDNSMKEVPANENTETTMEKPDEEDSIPAEPSSTGDASSSKAPEAESFAVESEPSTNTAALAPLEDTGEAPSSNTSEPGAADASSAPAENGQVETDSAPAADEAALASSQDDASEYANKKSDQQIRLAKKAKANKMFTIKGEHPLSWGYLNANKSRLELTEQQEATDKNGKFLQLNQVVQEGWYRNLFSGVDLQVLVSSTGLKENLILSGKDSVRSFEVAYKTDGLTPVQVDAHTIVLNDRSGDPVYTLLAPVMTDAQGNVSNAVYLTLTESKNKKFSIRISAEDGWLDAAGRVYPVTVDPLILTDKKEAAVDNATIVTKLPANTYPYGSLYVGNVYSYGETQSVVQATMPALGPGDMVIGAQLWMVQVDYSGNTDVQVNASKITSSWKRSDYTNKANPTRPSRESAIADYVIGNASTNITTTSGTLKDSEITKWDITRIVKDWYKDPSSNHGIYLWQNNSGNAAYVRYVANNIGSSYPSCYPRFFVQYVNNNGLEDYWSYHSQDVGVKGAAYINDYTGNLVITEDLFSSSGSRMPNNIQLVYNSRNYNKEFPNSELGIGFQFNFNQRVDDVSSTLKQYGYKYKYTDADGTEHYFRQKQGSSTVWVDEDGLNLELTEADGGIYIRDKDGNELHFSTPYYGGALFHAKDSSGNRLRYYATNRLITSIEDGAGRVTTIEYGDVTSASGAKYKHPLSITGPDGYKVTFGYNDNNKNLLNRITYPDGSYTDYWYDGNDRVAKIRSSKDRRVHFDYAGGRVVKTTEYDSNFGSNTGDSLSISYNNDNTTTFTDHLGRKEVYQFDNAGRTVSIRHDDGSVSNADYEDNKKSTTGATSSPEAQKNNKLNAANGSDKYVRNYIKNPSAENGGGFYNSIWDDSGKVGLSRDSTVAYLGQKSLKAANTQAGMTFQGHAQQLFMPDLPSDRNLTLSCYVKTDKVTATSSGGGAGMYFNFYKKDGTHLSQPVQPNKVTGTNDWQRISFSTTAPAGTYEVRVYFGLRDATGTAWFDCMQLETGESMSDCNLLEDSSFNATDIWKTGNNFTSQDAYTGNGSVKITGGANMNKFIYQVIPVNKKSVCFNLYGTLSGNSVPITNSNRMLALELDITYADGGHEYQSHSFNTATTATQSVSFVVRPKRNAIVKQVGFYFISRRQANAVTLKNMMMTFDETGATYSYDSDGNLQSAKDNAERNQTYTYNNSDKLTQTANPKGETYKYFYESDIKSGGNKHRVAAARSNQLGNGFTYTYDSYGNVVESKAGTVDTGGKLDSSKPYLSGSTAYNSTGNYAVSQTDARGNTATYDVNETNGLVRSLTSPVTVYQNGKAADTTATLSYTYDSDNYNLLSLSGTGSAGAVANTYAYNDAKGLLTAINHNGFSYTFGYDSWDRRTTTSAGGQVLATNTYLRSGRSSPISKMTYGNGDWVSYSYDKYDRPLTSVYDSGYSVKTFYNAKGQVSRSQYRQSTTRPLEITTYSYDLLGRMVSSQQSGGYTHRSTYKYDNMDNLIQQFIYMDSETWLLGNQYTYGKDNLLTKVSQGAVTHEFTYDSLNRVTQEKLGNDGTTDKITVDYAYTPGANGSTTTLVSSLTFKRNGVQFDKWEYAYDKAGNISQVKRNGKLAATYYYDALGQLVMEKDAAAGVTNEFTYDQGGNLTQKKQTPSSGGSAVTARYTYGNSKWKDLLTAYNGQAITYDAIGNPLTYRDGMTLSWERGRQLSSLQTGGKLVNYEYDSDRQRTKKVVAGAETKFYWDDRGVMTQQDMPDGKSLWFYSNPDGSIGSLNYEYVRYTLVKDLQGNVIGLADKNGNLAAKYTYDAWGNILSVTDGQGNDVSGNPGHIANVNPLRYRGYYFDQETGFYYLHTRYYDPKVGRFINADGYVTTDSGLSGANMFAYCKNNPVMMTDPDGNKPFYKILEEQANTANAIIEAAKPKPRSATARFVSDIMQDFKNYDINNESEEKVLQSKYFSAYKGVPVVRINGDRSGSFGMIFLTRKTNSMKNPEDTIRHEYGHTKQLQQLGVLGYAMCIGLPSWQKWGSGEYYSKPWEITADIYGGVQSRSHTQDNIDAGFQYLETSKYLGLFAWLLIQ</sequence>
<accession>A0A328U8B1</accession>
<gene>
    <name evidence="6" type="ORF">DPQ25_12790</name>
</gene>
<comment type="caution">
    <text evidence="6">The sequence shown here is derived from an EMBL/GenBank/DDBJ whole genome shotgun (WGS) entry which is preliminary data.</text>
</comment>
<dbReference type="Gene3D" id="2.60.120.260">
    <property type="entry name" value="Galactose-binding domain-like"/>
    <property type="match status" value="2"/>
</dbReference>
<dbReference type="InterPro" id="IPR056823">
    <property type="entry name" value="TEN-like_YD-shell"/>
</dbReference>
<evidence type="ECO:0000259" key="4">
    <source>
        <dbReference type="Pfam" id="PF20148"/>
    </source>
</evidence>
<dbReference type="Pfam" id="PF05593">
    <property type="entry name" value="RHS_repeat"/>
    <property type="match status" value="1"/>
</dbReference>
<feature type="region of interest" description="Disordered" evidence="2">
    <location>
        <begin position="910"/>
        <end position="944"/>
    </location>
</feature>
<feature type="chain" id="PRO_5016291151" evidence="3">
    <location>
        <begin position="27"/>
        <end position="2175"/>
    </location>
</feature>
<evidence type="ECO:0000313" key="6">
    <source>
        <dbReference type="EMBL" id="RAQ22506.1"/>
    </source>
</evidence>